<keyword evidence="1" id="KW-0479">Metal-binding</keyword>
<dbReference type="GO" id="GO:0008270">
    <property type="term" value="F:zinc ion binding"/>
    <property type="evidence" value="ECO:0007669"/>
    <property type="project" value="UniProtKB-KW"/>
</dbReference>
<evidence type="ECO:0000256" key="1">
    <source>
        <dbReference type="PROSITE-ProRule" id="PRU00042"/>
    </source>
</evidence>
<gene>
    <name evidence="4" type="ORF">Pmani_017322</name>
</gene>
<protein>
    <recommendedName>
        <fullName evidence="3">C2H2-type domain-containing protein</fullName>
    </recommendedName>
</protein>
<dbReference type="AlphaFoldDB" id="A0AAE1PPT5"/>
<keyword evidence="1" id="KW-0862">Zinc</keyword>
<evidence type="ECO:0000313" key="5">
    <source>
        <dbReference type="Proteomes" id="UP001292094"/>
    </source>
</evidence>
<accession>A0AAE1PPT5</accession>
<dbReference type="EMBL" id="JAWZYT010001550">
    <property type="protein sequence ID" value="KAK4311155.1"/>
    <property type="molecule type" value="Genomic_DNA"/>
</dbReference>
<feature type="region of interest" description="Disordered" evidence="2">
    <location>
        <begin position="357"/>
        <end position="388"/>
    </location>
</feature>
<feature type="compositionally biased region" description="Basic residues" evidence="2">
    <location>
        <begin position="368"/>
        <end position="378"/>
    </location>
</feature>
<dbReference type="PANTHER" id="PTHR47027">
    <property type="entry name" value="REVERSE TRANSCRIPTASE DOMAIN-CONTAINING PROTEIN"/>
    <property type="match status" value="1"/>
</dbReference>
<sequence>MSRQLFQQQLALEFPEEFSVPVSTHWDELKSSILTTCQNTLGHRQKKHQDWFDSNDQSLKELIDQKRTALMDFKKDPKSTAKKAAYQQKKAIVQRETRRLKNKWWTDKAKEIQGLADRNDTRGFFSATKAVYGPSTHGQAPLRSKDGTNLLKTKTEINARWKEHFEDLLNTNPVIDEEEVLGVLPEHDLAENLAITPTLEETKQAIHSLKNNKAPDDNSVASHTEAGLQATLEAFNFAYTKLGLNINLRKTQVLHQPCPNDANPQPPAIVLQGQTLENVEHFCYLGSHLSSKADIDIEIQHRLQGAGAAFGKLRTRVFRNRDIQTETKIRVNTWETAAKDRSEWRSAIHHGTKTFEETKLSKAEEKRQIRKERKRNPNRQRLPPNATCPTCGKQCASRLGLLSHQRVHAN</sequence>
<dbReference type="Proteomes" id="UP001292094">
    <property type="component" value="Unassembled WGS sequence"/>
</dbReference>
<evidence type="ECO:0000256" key="2">
    <source>
        <dbReference type="SAM" id="MobiDB-lite"/>
    </source>
</evidence>
<keyword evidence="5" id="KW-1185">Reference proteome</keyword>
<dbReference type="PROSITE" id="PS50157">
    <property type="entry name" value="ZINC_FINGER_C2H2_2"/>
    <property type="match status" value="1"/>
</dbReference>
<proteinExistence type="predicted"/>
<dbReference type="InterPro" id="IPR013087">
    <property type="entry name" value="Znf_C2H2_type"/>
</dbReference>
<name>A0AAE1PPT5_9EUCA</name>
<keyword evidence="1" id="KW-0863">Zinc-finger</keyword>
<reference evidence="4" key="1">
    <citation type="submission" date="2023-11" db="EMBL/GenBank/DDBJ databases">
        <title>Genome assemblies of two species of porcelain crab, Petrolisthes cinctipes and Petrolisthes manimaculis (Anomura: Porcellanidae).</title>
        <authorList>
            <person name="Angst P."/>
        </authorList>
    </citation>
    <scope>NUCLEOTIDE SEQUENCE</scope>
    <source>
        <strain evidence="4">PB745_02</strain>
        <tissue evidence="4">Gill</tissue>
    </source>
</reference>
<feature type="domain" description="C2H2-type" evidence="3">
    <location>
        <begin position="386"/>
        <end position="410"/>
    </location>
</feature>
<dbReference type="PANTHER" id="PTHR47027:SF30">
    <property type="entry name" value="THAP-TYPE DOMAIN-CONTAINING PROTEIN"/>
    <property type="match status" value="1"/>
</dbReference>
<evidence type="ECO:0000313" key="4">
    <source>
        <dbReference type="EMBL" id="KAK4311155.1"/>
    </source>
</evidence>
<feature type="compositionally biased region" description="Basic and acidic residues" evidence="2">
    <location>
        <begin position="357"/>
        <end position="367"/>
    </location>
</feature>
<evidence type="ECO:0000259" key="3">
    <source>
        <dbReference type="PROSITE" id="PS50157"/>
    </source>
</evidence>
<dbReference type="PROSITE" id="PS00028">
    <property type="entry name" value="ZINC_FINGER_C2H2_1"/>
    <property type="match status" value="1"/>
</dbReference>
<organism evidence="4 5">
    <name type="scientific">Petrolisthes manimaculis</name>
    <dbReference type="NCBI Taxonomy" id="1843537"/>
    <lineage>
        <taxon>Eukaryota</taxon>
        <taxon>Metazoa</taxon>
        <taxon>Ecdysozoa</taxon>
        <taxon>Arthropoda</taxon>
        <taxon>Crustacea</taxon>
        <taxon>Multicrustacea</taxon>
        <taxon>Malacostraca</taxon>
        <taxon>Eumalacostraca</taxon>
        <taxon>Eucarida</taxon>
        <taxon>Decapoda</taxon>
        <taxon>Pleocyemata</taxon>
        <taxon>Anomura</taxon>
        <taxon>Galatheoidea</taxon>
        <taxon>Porcellanidae</taxon>
        <taxon>Petrolisthes</taxon>
    </lineage>
</organism>
<comment type="caution">
    <text evidence="4">The sequence shown here is derived from an EMBL/GenBank/DDBJ whole genome shotgun (WGS) entry which is preliminary data.</text>
</comment>